<reference evidence="12" key="1">
    <citation type="submission" date="2025-08" db="UniProtKB">
        <authorList>
            <consortium name="RefSeq"/>
        </authorList>
    </citation>
    <scope>IDENTIFICATION</scope>
</reference>
<evidence type="ECO:0000313" key="11">
    <source>
        <dbReference type="Proteomes" id="UP000695007"/>
    </source>
</evidence>
<dbReference type="PANTHER" id="PTHR10780">
    <property type="entry name" value="MITOCHONDRIAL CARRIER HOMOLOG"/>
    <property type="match status" value="1"/>
</dbReference>
<evidence type="ECO:0000256" key="1">
    <source>
        <dbReference type="ARBA" id="ARBA00004374"/>
    </source>
</evidence>
<evidence type="ECO:0000256" key="2">
    <source>
        <dbReference type="ARBA" id="ARBA00006375"/>
    </source>
</evidence>
<keyword evidence="3 9" id="KW-0812">Transmembrane</keyword>
<gene>
    <name evidence="12" type="primary">LOC105360287</name>
</gene>
<dbReference type="AlphaFoldDB" id="A0AAJ6VMH3"/>
<dbReference type="Gene3D" id="1.50.40.10">
    <property type="entry name" value="Mitochondrial carrier domain"/>
    <property type="match status" value="1"/>
</dbReference>
<proteinExistence type="inferred from homology"/>
<dbReference type="RefSeq" id="XP_011495462.1">
    <property type="nucleotide sequence ID" value="XM_011497160.1"/>
</dbReference>
<evidence type="ECO:0000256" key="6">
    <source>
        <dbReference type="ARBA" id="ARBA00022989"/>
    </source>
</evidence>
<dbReference type="CTD" id="38026"/>
<protein>
    <submittedName>
        <fullName evidence="12">Mitochondrial carrier homolog 2</fullName>
    </submittedName>
</protein>
<comment type="similarity">
    <text evidence="2 10">Belongs to the mitochondrial carrier (TC 2.A.29) family.</text>
</comment>
<evidence type="ECO:0000256" key="5">
    <source>
        <dbReference type="ARBA" id="ARBA00022787"/>
    </source>
</evidence>
<name>A0AAJ6VMH3_9HYME</name>
<evidence type="ECO:0000313" key="12">
    <source>
        <dbReference type="RefSeq" id="XP_011495462.1"/>
    </source>
</evidence>
<dbReference type="KEGG" id="csol:105360287"/>
<evidence type="ECO:0000256" key="8">
    <source>
        <dbReference type="ARBA" id="ARBA00023136"/>
    </source>
</evidence>
<dbReference type="GeneID" id="105360287"/>
<sequence length="305" mass="34936">MKNNLEKNEPMWSNFAGRIIFNIVAHPFDYAKFLIQIGYEPIPPWPSTTFWGKPALALPNIFQYINHIKRVDGVAGCYQGFVPKCWAYCIYSVTSNKCIESITFKDELNVNDVSVDDLEDNLRDKHYAQEFLKNLVGRTVGLIVTHPFDVICVRMMAQFVGKETKYVTLLGSVKEIYKVNGLSGFYSGFIPRIIGHTITLALVSASTYYINKYVIKDDLRAFTYTTMSFLASTITYPFLLVTQCMAVNDCGLAAGKPPMMPYYADWQQCWRHLSSIKQLKRGSSVMWRTINLPSIEYLEYTKSLY</sequence>
<evidence type="ECO:0000256" key="3">
    <source>
        <dbReference type="ARBA" id="ARBA00022692"/>
    </source>
</evidence>
<keyword evidence="10" id="KW-0813">Transport</keyword>
<keyword evidence="6" id="KW-1133">Transmembrane helix</keyword>
<dbReference type="Pfam" id="PF00153">
    <property type="entry name" value="Mito_carr"/>
    <property type="match status" value="2"/>
</dbReference>
<dbReference type="InterPro" id="IPR018108">
    <property type="entry name" value="MCP_transmembrane"/>
</dbReference>
<dbReference type="PROSITE" id="PS50920">
    <property type="entry name" value="SOLCAR"/>
    <property type="match status" value="1"/>
</dbReference>
<evidence type="ECO:0000256" key="7">
    <source>
        <dbReference type="ARBA" id="ARBA00023128"/>
    </source>
</evidence>
<feature type="repeat" description="Solcar" evidence="9">
    <location>
        <begin position="125"/>
        <end position="213"/>
    </location>
</feature>
<keyword evidence="7" id="KW-0496">Mitochondrion</keyword>
<dbReference type="PANTHER" id="PTHR10780:SF18">
    <property type="entry name" value="LD43650P"/>
    <property type="match status" value="1"/>
</dbReference>
<keyword evidence="5" id="KW-1000">Mitochondrion outer membrane</keyword>
<dbReference type="GO" id="GO:0005741">
    <property type="term" value="C:mitochondrial outer membrane"/>
    <property type="evidence" value="ECO:0007669"/>
    <property type="project" value="UniProtKB-SubCell"/>
</dbReference>
<organism evidence="11 12">
    <name type="scientific">Ceratosolen solmsi marchali</name>
    <dbReference type="NCBI Taxonomy" id="326594"/>
    <lineage>
        <taxon>Eukaryota</taxon>
        <taxon>Metazoa</taxon>
        <taxon>Ecdysozoa</taxon>
        <taxon>Arthropoda</taxon>
        <taxon>Hexapoda</taxon>
        <taxon>Insecta</taxon>
        <taxon>Pterygota</taxon>
        <taxon>Neoptera</taxon>
        <taxon>Endopterygota</taxon>
        <taxon>Hymenoptera</taxon>
        <taxon>Apocrita</taxon>
        <taxon>Proctotrupomorpha</taxon>
        <taxon>Chalcidoidea</taxon>
        <taxon>Agaonidae</taxon>
        <taxon>Agaoninae</taxon>
        <taxon>Ceratosolen</taxon>
    </lineage>
</organism>
<evidence type="ECO:0000256" key="9">
    <source>
        <dbReference type="PROSITE-ProRule" id="PRU00282"/>
    </source>
</evidence>
<evidence type="ECO:0000256" key="10">
    <source>
        <dbReference type="RuleBase" id="RU000488"/>
    </source>
</evidence>
<dbReference type="InterPro" id="IPR023395">
    <property type="entry name" value="MCP_dom_sf"/>
</dbReference>
<comment type="subcellular location">
    <subcellularLocation>
        <location evidence="1">Mitochondrion outer membrane</location>
        <topology evidence="1">Multi-pass membrane protein</topology>
    </subcellularLocation>
</comment>
<evidence type="ECO:0000256" key="4">
    <source>
        <dbReference type="ARBA" id="ARBA00022737"/>
    </source>
</evidence>
<keyword evidence="8 9" id="KW-0472">Membrane</keyword>
<keyword evidence="4" id="KW-0677">Repeat</keyword>
<dbReference type="SUPFAM" id="SSF103506">
    <property type="entry name" value="Mitochondrial carrier"/>
    <property type="match status" value="1"/>
</dbReference>
<dbReference type="Proteomes" id="UP000695007">
    <property type="component" value="Unplaced"/>
</dbReference>
<keyword evidence="11" id="KW-1185">Reference proteome</keyword>
<accession>A0AAJ6VMH3</accession>